<keyword evidence="6" id="KW-0479">Metal-binding</keyword>
<gene>
    <name evidence="15" type="ORF">M569_00497</name>
</gene>
<dbReference type="Gene3D" id="3.30.70.2850">
    <property type="match status" value="1"/>
</dbReference>
<dbReference type="InterPro" id="IPR038120">
    <property type="entry name" value="Rpb1_funnel_sf"/>
</dbReference>
<evidence type="ECO:0000256" key="10">
    <source>
        <dbReference type="ARBA" id="ARBA00023242"/>
    </source>
</evidence>
<keyword evidence="7" id="KW-0862">Zinc</keyword>
<dbReference type="InterPro" id="IPR007080">
    <property type="entry name" value="RNA_pol_Rpb1_1"/>
</dbReference>
<comment type="function">
    <text evidence="12">DNA-dependent RNA polymerase catalyzes the transcription of DNA into RNA using the four ribonucleoside triphosphates as substrates.</text>
</comment>
<feature type="compositionally biased region" description="Acidic residues" evidence="13">
    <location>
        <begin position="1265"/>
        <end position="1298"/>
    </location>
</feature>
<dbReference type="Pfam" id="PF05000">
    <property type="entry name" value="RNA_pol_Rpb1_4"/>
    <property type="match status" value="1"/>
</dbReference>
<comment type="caution">
    <text evidence="15">The sequence shown here is derived from an EMBL/GenBank/DDBJ whole genome shotgun (WGS) entry which is preliminary data.</text>
</comment>
<dbReference type="Gene3D" id="2.40.40.20">
    <property type="match status" value="1"/>
</dbReference>
<evidence type="ECO:0000313" key="15">
    <source>
        <dbReference type="EMBL" id="EPS74252.1"/>
    </source>
</evidence>
<dbReference type="FunFam" id="2.40.40.20:FF:000019">
    <property type="entry name" value="DNA-directed RNA polymerase II subunit RPB1"/>
    <property type="match status" value="1"/>
</dbReference>
<dbReference type="Gene3D" id="6.20.50.80">
    <property type="match status" value="1"/>
</dbReference>
<dbReference type="InterPro" id="IPR007081">
    <property type="entry name" value="RNA_pol_Rpb1_5"/>
</dbReference>
<evidence type="ECO:0000256" key="7">
    <source>
        <dbReference type="ARBA" id="ARBA00022833"/>
    </source>
</evidence>
<dbReference type="Gene3D" id="1.10.274.100">
    <property type="entry name" value="RNA polymerase Rpb1, domain 3"/>
    <property type="match status" value="1"/>
</dbReference>
<dbReference type="OrthoDB" id="270392at2759"/>
<comment type="subcellular location">
    <subcellularLocation>
        <location evidence="1">Nucleus</location>
    </subcellularLocation>
</comment>
<keyword evidence="9 12" id="KW-0804">Transcription</keyword>
<dbReference type="Proteomes" id="UP000015453">
    <property type="component" value="Unassembled WGS sequence"/>
</dbReference>
<accession>S8EN91</accession>
<dbReference type="CDD" id="cd01435">
    <property type="entry name" value="RNAP_I_RPA1_N"/>
    <property type="match status" value="1"/>
</dbReference>
<dbReference type="Gene3D" id="1.10.132.30">
    <property type="match status" value="1"/>
</dbReference>
<feature type="compositionally biased region" description="Low complexity" evidence="13">
    <location>
        <begin position="232"/>
        <end position="260"/>
    </location>
</feature>
<dbReference type="Pfam" id="PF04997">
    <property type="entry name" value="RNA_pol_Rpb1_1"/>
    <property type="match status" value="1"/>
</dbReference>
<evidence type="ECO:0000256" key="3">
    <source>
        <dbReference type="ARBA" id="ARBA00022478"/>
    </source>
</evidence>
<dbReference type="GO" id="GO:0003677">
    <property type="term" value="F:DNA binding"/>
    <property type="evidence" value="ECO:0007669"/>
    <property type="project" value="InterPro"/>
</dbReference>
<feature type="compositionally biased region" description="Acidic residues" evidence="13">
    <location>
        <begin position="1311"/>
        <end position="1343"/>
    </location>
</feature>
<dbReference type="InterPro" id="IPR042102">
    <property type="entry name" value="RNA_pol_Rpb1_3_sf"/>
</dbReference>
<dbReference type="InterPro" id="IPR045867">
    <property type="entry name" value="DNA-dir_RpoC_beta_prime"/>
</dbReference>
<evidence type="ECO:0000256" key="11">
    <source>
        <dbReference type="ARBA" id="ARBA00048552"/>
    </source>
</evidence>
<feature type="domain" description="RNA polymerase N-terminal" evidence="14">
    <location>
        <begin position="311"/>
        <end position="621"/>
    </location>
</feature>
<proteinExistence type="inferred from homology"/>
<evidence type="ECO:0000256" key="12">
    <source>
        <dbReference type="RuleBase" id="RU004279"/>
    </source>
</evidence>
<dbReference type="PANTHER" id="PTHR19376">
    <property type="entry name" value="DNA-DIRECTED RNA POLYMERASE"/>
    <property type="match status" value="1"/>
</dbReference>
<evidence type="ECO:0000256" key="9">
    <source>
        <dbReference type="ARBA" id="ARBA00023163"/>
    </source>
</evidence>
<dbReference type="Pfam" id="PF04983">
    <property type="entry name" value="RNA_pol_Rpb1_3"/>
    <property type="match status" value="1"/>
</dbReference>
<evidence type="ECO:0000256" key="1">
    <source>
        <dbReference type="ARBA" id="ARBA00004123"/>
    </source>
</evidence>
<dbReference type="EC" id="2.7.7.6" evidence="12"/>
<feature type="non-terminal residue" evidence="15">
    <location>
        <position position="1"/>
    </location>
</feature>
<dbReference type="SUPFAM" id="SSF64484">
    <property type="entry name" value="beta and beta-prime subunits of DNA dependent RNA-polymerase"/>
    <property type="match status" value="1"/>
</dbReference>
<evidence type="ECO:0000259" key="14">
    <source>
        <dbReference type="SMART" id="SM00663"/>
    </source>
</evidence>
<feature type="compositionally biased region" description="Basic and acidic residues" evidence="13">
    <location>
        <begin position="1344"/>
        <end position="1369"/>
    </location>
</feature>
<sequence>AMAVEAVRFGFMSDEEVRKHSVVGITNLKLVDDDTDKPFPGGLYDPALGPLGDSSKCLSCGQRSYHCPGHFGHIDLVFPVYNPLSFKFLRNILNTACFSCRHFKVGRLEVETCVSQLHLIRKGDIAGARRLRSLGGLSDNQGSHSTGSVVLSESESGQDLNWCRSWDSIQLTEAMGVLNEFFRKKEKKCKNCESRSPKITNPIFGWFYAVYAIHRSSSKGTHIREGKDKPSPENSEASSSIISADSPGNSGKKGSSSNKLNLGLVGQRHLLPSEVREMVMQLWENEESLCSFICDIQQQQGKLSGNRMDYSIFFFETILVNPIKFRAPTRGGNSVMEHPHTVLLGKVLESNIALRNAQPSKFISHWMELQQSINVLFDGKSSTSKKAGVSGICQLLEKKEGVFRQKMMGKRVNFACRSVISPDPYLAVNEIGIPPYFALRLTYPERVTPWNATKLRNAVVNGPDIHPGATTYIDSVATMKLPLNKKARVALSRKLPSSRGATAEVGESQLDFEGKVVYRHLQDGDIVLVNRQPTLHKPSIMAHVVRVLKGERTLRMHYANCSSYNADFDGDEINVHFPQDEISRAEAYNIVNANEQYIVPTRGDTVRGLIQDHIVAAVLLTLKRTFLTCSEFNQLLYGSGVFALGRHSYVSNSSQKVSGHAPDGLINPILPAIWKPEPLWTGKQVISALLNHITRGFAPCIVKNQTKLPSTYFTDNPAMEDEDEDQNAENNFLVWKNELVRGVIDKAQFGKFGLVHTVQELYGSESAGNLLTAFSRLFTMFLQIHGFTCGVDDLMILPDYDVKRKEKLEQEDVGEEVHCDFINFKPGQIGREELQLEIEKAICRDRESATALLDMKMKNKLTMKLTTEGSQVLKHLLTDGLLKPFPQNCISVMTTTGAKGSTVNFQQISAYLGQQELEGKRVPRMVSGKTLPSFPPWDFASRAGGFITDRFLSGLRPQEYYFHCMAGREGLVDTAVKTSRSGYLQRCLVKNLESLKVGYDYTVRDADGSIIQFCYGEDGVDAHKTSFLKNFKALSNNQETIQQKFQNKHQFNFYIKKLPEGLEEEAMHFIQKAQTLSSVKQVVDHHKFMRVVEQKFLSSLVPAGEPVGVIAAQSIGEPSTQMTLNTFHLAGRGEMNVTLGIPRLQEILMTASEVIRTPMLTCPFLQRQSKPNALSVISNLKKITIADLIESMDVSISFHPKVGRIYKLRMRLKDTEFVSLEDTYKTLKTSFLKELEDALENHVVFLKKVAVINDFASHSRFEALSEGEEDKASDGAQEAEEEGDDDGGDSDAGEDLDSDVQKRRQQARDDMDYEDASDSEQREEEEDLDKANAEEDDDDDENEWNEKCDDDHDDYDQRSSEKNMVEKPILKGRKKSVAAITSEKIDLSTMPSTGKRENRAIYMEIEGLSLEVHFKFTSEPHVLLAQVVQKTAKKVYVKKTGGKLNQCKLVQYDPDEKTVIWDDDKKKEKATKNGRKADDDAAYWAVKASGSDVESFWEMSDYLDLNRLYCNNIHSMLKTYGVEAASATIIREMKNVFDIYGVKIDYRHLSLIGDHMAHAGGYRPMSRHGSIPDSVSPFLKMSFETASKFIVEAAIYGLRDDLESPSSRICLGLPVRVGTGGPFDLM</sequence>
<dbReference type="FunFam" id="1.10.150.390:FF:000005">
    <property type="entry name" value="DNA-directed RNA polymerase subunit"/>
    <property type="match status" value="1"/>
</dbReference>
<keyword evidence="10" id="KW-0539">Nucleus</keyword>
<evidence type="ECO:0000256" key="6">
    <source>
        <dbReference type="ARBA" id="ARBA00022723"/>
    </source>
</evidence>
<dbReference type="EMBL" id="AUSU01000131">
    <property type="protein sequence ID" value="EPS74252.1"/>
    <property type="molecule type" value="Genomic_DNA"/>
</dbReference>
<dbReference type="InterPro" id="IPR007083">
    <property type="entry name" value="RNA_pol_Rpb1_4"/>
</dbReference>
<evidence type="ECO:0000256" key="8">
    <source>
        <dbReference type="ARBA" id="ARBA00022842"/>
    </source>
</evidence>
<keyword evidence="3 12" id="KW-0240">DNA-directed RNA polymerase</keyword>
<dbReference type="Gene3D" id="3.30.1490.180">
    <property type="entry name" value="RNA polymerase ii"/>
    <property type="match status" value="1"/>
</dbReference>
<feature type="region of interest" description="Disordered" evidence="13">
    <location>
        <begin position="1263"/>
        <end position="1369"/>
    </location>
</feature>
<dbReference type="Gene3D" id="6.10.250.2940">
    <property type="match status" value="1"/>
</dbReference>
<dbReference type="GO" id="GO:0006351">
    <property type="term" value="P:DNA-templated transcription"/>
    <property type="evidence" value="ECO:0007669"/>
    <property type="project" value="InterPro"/>
</dbReference>
<dbReference type="GO" id="GO:0005736">
    <property type="term" value="C:RNA polymerase I complex"/>
    <property type="evidence" value="ECO:0007669"/>
    <property type="project" value="UniProtKB-ARBA"/>
</dbReference>
<dbReference type="GO" id="GO:0003899">
    <property type="term" value="F:DNA-directed RNA polymerase activity"/>
    <property type="evidence" value="ECO:0007669"/>
    <property type="project" value="UniProtKB-EC"/>
</dbReference>
<organism evidence="15 16">
    <name type="scientific">Genlisea aurea</name>
    <dbReference type="NCBI Taxonomy" id="192259"/>
    <lineage>
        <taxon>Eukaryota</taxon>
        <taxon>Viridiplantae</taxon>
        <taxon>Streptophyta</taxon>
        <taxon>Embryophyta</taxon>
        <taxon>Tracheophyta</taxon>
        <taxon>Spermatophyta</taxon>
        <taxon>Magnoliopsida</taxon>
        <taxon>eudicotyledons</taxon>
        <taxon>Gunneridae</taxon>
        <taxon>Pentapetalae</taxon>
        <taxon>asterids</taxon>
        <taxon>lamiids</taxon>
        <taxon>Lamiales</taxon>
        <taxon>Lentibulariaceae</taxon>
        <taxon>Genlisea</taxon>
    </lineage>
</organism>
<dbReference type="InterPro" id="IPR044893">
    <property type="entry name" value="RNA_pol_Rpb1_clamp_domain"/>
</dbReference>
<dbReference type="Pfam" id="PF04998">
    <property type="entry name" value="RNA_pol_Rpb1_5"/>
    <property type="match status" value="1"/>
</dbReference>
<protein>
    <recommendedName>
        <fullName evidence="12">DNA-directed RNA polymerase subunit</fullName>
        <ecNumber evidence="12">2.7.7.6</ecNumber>
    </recommendedName>
</protein>
<reference evidence="15 16" key="1">
    <citation type="journal article" date="2013" name="BMC Genomics">
        <title>The miniature genome of a carnivorous plant Genlisea aurea contains a low number of genes and short non-coding sequences.</title>
        <authorList>
            <person name="Leushkin E.V."/>
            <person name="Sutormin R.A."/>
            <person name="Nabieva E.R."/>
            <person name="Penin A.A."/>
            <person name="Kondrashov A.S."/>
            <person name="Logacheva M.D."/>
        </authorList>
    </citation>
    <scope>NUCLEOTIDE SEQUENCE [LARGE SCALE GENOMIC DNA]</scope>
</reference>
<dbReference type="InterPro" id="IPR007066">
    <property type="entry name" value="RNA_pol_Rpb1_3"/>
</dbReference>
<keyword evidence="4 12" id="KW-0808">Transferase</keyword>
<evidence type="ECO:0000313" key="16">
    <source>
        <dbReference type="Proteomes" id="UP000015453"/>
    </source>
</evidence>
<dbReference type="Pfam" id="PF00623">
    <property type="entry name" value="RNA_pol_Rpb1_2"/>
    <property type="match status" value="1"/>
</dbReference>
<feature type="compositionally biased region" description="Basic and acidic residues" evidence="13">
    <location>
        <begin position="1299"/>
        <end position="1310"/>
    </location>
</feature>
<feature type="compositionally biased region" description="Basic and acidic residues" evidence="13">
    <location>
        <begin position="222"/>
        <end position="231"/>
    </location>
</feature>
<evidence type="ECO:0000256" key="5">
    <source>
        <dbReference type="ARBA" id="ARBA00022695"/>
    </source>
</evidence>
<evidence type="ECO:0000256" key="13">
    <source>
        <dbReference type="SAM" id="MobiDB-lite"/>
    </source>
</evidence>
<feature type="non-terminal residue" evidence="15">
    <location>
        <position position="1626"/>
    </location>
</feature>
<dbReference type="PANTHER" id="PTHR19376:SF11">
    <property type="entry name" value="DNA-DIRECTED RNA POLYMERASE I SUBUNIT RPA1"/>
    <property type="match status" value="1"/>
</dbReference>
<dbReference type="InterPro" id="IPR006592">
    <property type="entry name" value="RNA_pol_N"/>
</dbReference>
<keyword evidence="16" id="KW-1185">Reference proteome</keyword>
<name>S8EN91_9LAMI</name>
<dbReference type="CDD" id="cd02735">
    <property type="entry name" value="RNAP_I_Rpa1_C"/>
    <property type="match status" value="1"/>
</dbReference>
<dbReference type="SMART" id="SM00663">
    <property type="entry name" value="RPOLA_N"/>
    <property type="match status" value="1"/>
</dbReference>
<dbReference type="Gene3D" id="4.10.860.120">
    <property type="entry name" value="RNA polymerase II, clamp domain"/>
    <property type="match status" value="1"/>
</dbReference>
<dbReference type="GO" id="GO:0046872">
    <property type="term" value="F:metal ion binding"/>
    <property type="evidence" value="ECO:0007669"/>
    <property type="project" value="UniProtKB-KW"/>
</dbReference>
<comment type="similarity">
    <text evidence="2 12">Belongs to the RNA polymerase beta' chain family.</text>
</comment>
<feature type="region of interest" description="Disordered" evidence="13">
    <location>
        <begin position="219"/>
        <end position="260"/>
    </location>
</feature>
<keyword evidence="5 12" id="KW-0548">Nucleotidyltransferase</keyword>
<dbReference type="Gene3D" id="1.10.150.390">
    <property type="match status" value="1"/>
</dbReference>
<evidence type="ECO:0000256" key="2">
    <source>
        <dbReference type="ARBA" id="ARBA00006460"/>
    </source>
</evidence>
<dbReference type="InterPro" id="IPR015699">
    <property type="entry name" value="DNA-dir_RNA_pol1_lsu_N"/>
</dbReference>
<comment type="catalytic activity">
    <reaction evidence="11 12">
        <text>RNA(n) + a ribonucleoside 5'-triphosphate = RNA(n+1) + diphosphate</text>
        <dbReference type="Rhea" id="RHEA:21248"/>
        <dbReference type="Rhea" id="RHEA-COMP:14527"/>
        <dbReference type="Rhea" id="RHEA-COMP:17342"/>
        <dbReference type="ChEBI" id="CHEBI:33019"/>
        <dbReference type="ChEBI" id="CHEBI:61557"/>
        <dbReference type="ChEBI" id="CHEBI:140395"/>
        <dbReference type="EC" id="2.7.7.6"/>
    </reaction>
</comment>
<dbReference type="FunFam" id="1.10.274.100:FF:000015">
    <property type="entry name" value="DNA-directed RNA polymerase subunit"/>
    <property type="match status" value="1"/>
</dbReference>
<dbReference type="InterPro" id="IPR047107">
    <property type="entry name" value="DNA-dir_RNA_pol1_lsu_C"/>
</dbReference>
<evidence type="ECO:0000256" key="4">
    <source>
        <dbReference type="ARBA" id="ARBA00022679"/>
    </source>
</evidence>
<dbReference type="InterPro" id="IPR000722">
    <property type="entry name" value="RNA_pol_asu"/>
</dbReference>
<keyword evidence="8" id="KW-0460">Magnesium</keyword>